<proteinExistence type="inferred from homology"/>
<dbReference type="Gene3D" id="1.20.140.10">
    <property type="entry name" value="Butyryl-CoA Dehydrogenase, subunit A, domain 3"/>
    <property type="match status" value="1"/>
</dbReference>
<dbReference type="InterPro" id="IPR037069">
    <property type="entry name" value="AcylCoA_DH/ox_N_sf"/>
</dbReference>
<feature type="domain" description="Acyl-CoA dehydrogenase/oxidase C-terminal" evidence="7">
    <location>
        <begin position="226"/>
        <end position="369"/>
    </location>
</feature>
<dbReference type="InterPro" id="IPR009075">
    <property type="entry name" value="AcylCo_DH/oxidase_C"/>
</dbReference>
<dbReference type="InterPro" id="IPR036250">
    <property type="entry name" value="AcylCo_DH-like_C"/>
</dbReference>
<dbReference type="SUPFAM" id="SSF56645">
    <property type="entry name" value="Acyl-CoA dehydrogenase NM domain-like"/>
    <property type="match status" value="1"/>
</dbReference>
<dbReference type="PANTHER" id="PTHR43884">
    <property type="entry name" value="ACYL-COA DEHYDROGENASE"/>
    <property type="match status" value="1"/>
</dbReference>
<dbReference type="Pfam" id="PF02770">
    <property type="entry name" value="Acyl-CoA_dh_M"/>
    <property type="match status" value="1"/>
</dbReference>
<comment type="similarity">
    <text evidence="2 6">Belongs to the acyl-CoA dehydrogenase family.</text>
</comment>
<evidence type="ECO:0000256" key="2">
    <source>
        <dbReference type="ARBA" id="ARBA00009347"/>
    </source>
</evidence>
<evidence type="ECO:0000256" key="6">
    <source>
        <dbReference type="RuleBase" id="RU362125"/>
    </source>
</evidence>
<evidence type="ECO:0000259" key="9">
    <source>
        <dbReference type="Pfam" id="PF02771"/>
    </source>
</evidence>
<sequence length="385" mass="41425">MNFNLSEEQSLIKDGIARFVAENCSLEQRNDAIAMDNGFSRENWQQFAELGWLSIPFAEEHGGFGGGPVDTMVIMQEFGRGLVAEPYLATVLLFGGLLQEAANTALQEKYLPAIIGGDLQGALAYLEPQSRYELTDILTKATREGDSWVINGEKNVVLNGGAAEKIIVTARTSGGQSDREGVSLFLVDAGASGLSRECYPMNDGQEAADIQLVNVSAEALLGEVDEGYAAMAVVVDQARLAICAHALGLMEALNAQTLDYCKTREQFGTTIGSFQALQHRLVDMFGACENVKSLLFRAVCTAQEHSDDAQRSLLALKTMSGRAGKLIGGEAIQLHGGMGVTNELSVGFYVKRLMLLNNLLGDSDHHQRLFAELENNTPAGDARAA</sequence>
<dbReference type="InterPro" id="IPR013786">
    <property type="entry name" value="AcylCoA_DH/ox_N"/>
</dbReference>
<reference evidence="10" key="1">
    <citation type="submission" date="2019-02" db="EMBL/GenBank/DDBJ databases">
        <authorList>
            <person name="Li S.-H."/>
        </authorList>
    </citation>
    <scope>NUCLEOTIDE SEQUENCE</scope>
    <source>
        <strain evidence="10">IMCC11814</strain>
    </source>
</reference>
<evidence type="ECO:0000256" key="3">
    <source>
        <dbReference type="ARBA" id="ARBA00022630"/>
    </source>
</evidence>
<dbReference type="InterPro" id="IPR009100">
    <property type="entry name" value="AcylCoA_DH/oxidase_NM_dom_sf"/>
</dbReference>
<organism evidence="10 11">
    <name type="scientific">Candidatus Marimicrobium litorale</name>
    <dbReference type="NCBI Taxonomy" id="2518991"/>
    <lineage>
        <taxon>Bacteria</taxon>
        <taxon>Pseudomonadati</taxon>
        <taxon>Pseudomonadota</taxon>
        <taxon>Gammaproteobacteria</taxon>
        <taxon>Cellvibrionales</taxon>
        <taxon>Halieaceae</taxon>
        <taxon>Marimicrobium</taxon>
    </lineage>
</organism>
<evidence type="ECO:0000256" key="1">
    <source>
        <dbReference type="ARBA" id="ARBA00001974"/>
    </source>
</evidence>
<evidence type="ECO:0000259" key="7">
    <source>
        <dbReference type="Pfam" id="PF00441"/>
    </source>
</evidence>
<protein>
    <submittedName>
        <fullName evidence="10">Pimeloyl-CoA dehydrogenase small subunit</fullName>
    </submittedName>
</protein>
<dbReference type="Pfam" id="PF00441">
    <property type="entry name" value="Acyl-CoA_dh_1"/>
    <property type="match status" value="1"/>
</dbReference>
<dbReference type="RefSeq" id="WP_279248230.1">
    <property type="nucleotide sequence ID" value="NZ_SHNO01000001.1"/>
</dbReference>
<comment type="cofactor">
    <cofactor evidence="1 6">
        <name>FAD</name>
        <dbReference type="ChEBI" id="CHEBI:57692"/>
    </cofactor>
</comment>
<dbReference type="Gene3D" id="2.40.110.10">
    <property type="entry name" value="Butyryl-CoA Dehydrogenase, subunit A, domain 2"/>
    <property type="match status" value="1"/>
</dbReference>
<dbReference type="EMBL" id="SHNO01000001">
    <property type="protein sequence ID" value="MCX2976479.1"/>
    <property type="molecule type" value="Genomic_DNA"/>
</dbReference>
<comment type="caution">
    <text evidence="10">The sequence shown here is derived from an EMBL/GenBank/DDBJ whole genome shotgun (WGS) entry which is preliminary data.</text>
</comment>
<name>A0ABT3T2J6_9GAMM</name>
<dbReference type="CDD" id="cd00567">
    <property type="entry name" value="ACAD"/>
    <property type="match status" value="1"/>
</dbReference>
<keyword evidence="11" id="KW-1185">Reference proteome</keyword>
<evidence type="ECO:0000313" key="10">
    <source>
        <dbReference type="EMBL" id="MCX2976479.1"/>
    </source>
</evidence>
<keyword evidence="3 6" id="KW-0285">Flavoprotein</keyword>
<dbReference type="Pfam" id="PF02771">
    <property type="entry name" value="Acyl-CoA_dh_N"/>
    <property type="match status" value="1"/>
</dbReference>
<evidence type="ECO:0000256" key="5">
    <source>
        <dbReference type="ARBA" id="ARBA00023002"/>
    </source>
</evidence>
<keyword evidence="5 6" id="KW-0560">Oxidoreductase</keyword>
<evidence type="ECO:0000313" key="11">
    <source>
        <dbReference type="Proteomes" id="UP001143304"/>
    </source>
</evidence>
<dbReference type="Proteomes" id="UP001143304">
    <property type="component" value="Unassembled WGS sequence"/>
</dbReference>
<feature type="domain" description="Acyl-CoA dehydrogenase/oxidase N-terminal" evidence="9">
    <location>
        <begin position="6"/>
        <end position="117"/>
    </location>
</feature>
<dbReference type="InterPro" id="IPR046373">
    <property type="entry name" value="Acyl-CoA_Oxase/DH_mid-dom_sf"/>
</dbReference>
<keyword evidence="4 6" id="KW-0274">FAD</keyword>
<evidence type="ECO:0000259" key="8">
    <source>
        <dbReference type="Pfam" id="PF02770"/>
    </source>
</evidence>
<accession>A0ABT3T2J6</accession>
<dbReference type="InterPro" id="IPR006091">
    <property type="entry name" value="Acyl-CoA_Oxase/DH_mid-dom"/>
</dbReference>
<evidence type="ECO:0000256" key="4">
    <source>
        <dbReference type="ARBA" id="ARBA00022827"/>
    </source>
</evidence>
<dbReference type="SUPFAM" id="SSF47203">
    <property type="entry name" value="Acyl-CoA dehydrogenase C-terminal domain-like"/>
    <property type="match status" value="1"/>
</dbReference>
<feature type="domain" description="Acyl-CoA oxidase/dehydrogenase middle" evidence="8">
    <location>
        <begin position="122"/>
        <end position="207"/>
    </location>
</feature>
<gene>
    <name evidence="10" type="ORF">EYC82_03830</name>
</gene>
<dbReference type="Gene3D" id="1.10.540.10">
    <property type="entry name" value="Acyl-CoA dehydrogenase/oxidase, N-terminal domain"/>
    <property type="match status" value="1"/>
</dbReference>
<dbReference type="PANTHER" id="PTHR43884:SF20">
    <property type="entry name" value="ACYL-COA DEHYDROGENASE FADE28"/>
    <property type="match status" value="1"/>
</dbReference>